<dbReference type="Gene3D" id="3.80.10.10">
    <property type="entry name" value="Ribonuclease Inhibitor"/>
    <property type="match status" value="1"/>
</dbReference>
<dbReference type="SUPFAM" id="SSF52047">
    <property type="entry name" value="RNI-like"/>
    <property type="match status" value="1"/>
</dbReference>
<protein>
    <recommendedName>
        <fullName evidence="3">F-box domain-containing protein</fullName>
    </recommendedName>
</protein>
<name>A0A8H5HBZ5_9AGAR</name>
<reference evidence="1 2" key="1">
    <citation type="journal article" date="2020" name="ISME J.">
        <title>Uncovering the hidden diversity of litter-decomposition mechanisms in mushroom-forming fungi.</title>
        <authorList>
            <person name="Floudas D."/>
            <person name="Bentzer J."/>
            <person name="Ahren D."/>
            <person name="Johansson T."/>
            <person name="Persson P."/>
            <person name="Tunlid A."/>
        </authorList>
    </citation>
    <scope>NUCLEOTIDE SEQUENCE [LARGE SCALE GENOMIC DNA]</scope>
    <source>
        <strain evidence="1 2">CBS 661.87</strain>
    </source>
</reference>
<organism evidence="1 2">
    <name type="scientific">Tricholomella constricta</name>
    <dbReference type="NCBI Taxonomy" id="117010"/>
    <lineage>
        <taxon>Eukaryota</taxon>
        <taxon>Fungi</taxon>
        <taxon>Dikarya</taxon>
        <taxon>Basidiomycota</taxon>
        <taxon>Agaricomycotina</taxon>
        <taxon>Agaricomycetes</taxon>
        <taxon>Agaricomycetidae</taxon>
        <taxon>Agaricales</taxon>
        <taxon>Tricholomatineae</taxon>
        <taxon>Lyophyllaceae</taxon>
        <taxon>Tricholomella</taxon>
    </lineage>
</organism>
<evidence type="ECO:0000313" key="1">
    <source>
        <dbReference type="EMBL" id="KAF5380489.1"/>
    </source>
</evidence>
<evidence type="ECO:0008006" key="3">
    <source>
        <dbReference type="Google" id="ProtNLM"/>
    </source>
</evidence>
<dbReference type="AlphaFoldDB" id="A0A8H5HBZ5"/>
<dbReference type="OrthoDB" id="5297217at2759"/>
<keyword evidence="2" id="KW-1185">Reference proteome</keyword>
<gene>
    <name evidence="1" type="ORF">D9615_004761</name>
</gene>
<dbReference type="Proteomes" id="UP000565441">
    <property type="component" value="Unassembled WGS sequence"/>
</dbReference>
<comment type="caution">
    <text evidence="1">The sequence shown here is derived from an EMBL/GenBank/DDBJ whole genome shotgun (WGS) entry which is preliminary data.</text>
</comment>
<accession>A0A8H5HBZ5</accession>
<dbReference type="EMBL" id="JAACJP010000013">
    <property type="protein sequence ID" value="KAF5380489.1"/>
    <property type="molecule type" value="Genomic_DNA"/>
</dbReference>
<dbReference type="InterPro" id="IPR032675">
    <property type="entry name" value="LRR_dom_sf"/>
</dbReference>
<proteinExistence type="predicted"/>
<evidence type="ECO:0000313" key="2">
    <source>
        <dbReference type="Proteomes" id="UP000565441"/>
    </source>
</evidence>
<sequence>MFSVVHHPSTTLLQRPDFAQYSNITENTLKALALCKNLESIAWIDDSSTTDSTLLSFIAVVREHPLQEISIRTHSDLGTAVWSEINTLSGLRKISIWCMEGPPRVLQGWSESLGSTLTHLELGLPKLKDLRLKGAPATAIPTIMAYLLDLRSLDTEYPGSYYNRAYRRSSDNHLPPPSFPALRQLTVRTSSIDSFGPQKLWGWIRELIPKPSLETLTLHAFTINSGHTSIPRMFILDLAFIHGETLKHFIVGEAQLTMGDIECLCTKFPNLETLVCSTASPDIVYSISAAKNLQTLRLHVQWIPSDLSLNAEEFTLQHATSLMLRTEGSKLRTIAIGPTLYTGKWVLKEPEEEDQECALMFQVLSDVAEDRWQT</sequence>